<evidence type="ECO:0000313" key="1">
    <source>
        <dbReference type="EMBL" id="TKA06332.1"/>
    </source>
</evidence>
<protein>
    <submittedName>
        <fullName evidence="1">Uncharacterized protein</fullName>
    </submittedName>
</protein>
<accession>A0A4U0SAT7</accession>
<proteinExistence type="predicted"/>
<dbReference type="Proteomes" id="UP000305778">
    <property type="component" value="Unassembled WGS sequence"/>
</dbReference>
<organism evidence="1 2">
    <name type="scientific">Actinacidiphila oryziradicis</name>
    <dbReference type="NCBI Taxonomy" id="2571141"/>
    <lineage>
        <taxon>Bacteria</taxon>
        <taxon>Bacillati</taxon>
        <taxon>Actinomycetota</taxon>
        <taxon>Actinomycetes</taxon>
        <taxon>Kitasatosporales</taxon>
        <taxon>Streptomycetaceae</taxon>
        <taxon>Actinacidiphila</taxon>
    </lineage>
</organism>
<keyword evidence="2" id="KW-1185">Reference proteome</keyword>
<comment type="caution">
    <text evidence="1">The sequence shown here is derived from an EMBL/GenBank/DDBJ whole genome shotgun (WGS) entry which is preliminary data.</text>
</comment>
<reference evidence="1 2" key="1">
    <citation type="submission" date="2019-04" db="EMBL/GenBank/DDBJ databases">
        <title>Streptomyces oryziradicis sp. nov., a novel actinomycete isolated from rhizosphere soil of rice (Oryza sativa L.).</title>
        <authorList>
            <person name="Li C."/>
        </authorList>
    </citation>
    <scope>NUCLEOTIDE SEQUENCE [LARGE SCALE GENOMIC DNA]</scope>
    <source>
        <strain evidence="1 2">NEAU-C40</strain>
    </source>
</reference>
<dbReference type="OrthoDB" id="583417at2"/>
<sequence length="130" mass="15022">MAETSDFDSEELPEDSIPGWFTDVSREDANFGALAGQAAIRGDRRYQDSHNEDPWELQEWLFSFDPERRPWAWWDGVAAQDKVVIWVDTNGDPVIASHNLRWLVYVPGAVSASRLDLQDSMNWRMQHDDL</sequence>
<gene>
    <name evidence="1" type="ORF">FCI23_32315</name>
</gene>
<dbReference type="AlphaFoldDB" id="A0A4U0SAT7"/>
<dbReference type="RefSeq" id="WP_136727578.1">
    <property type="nucleotide sequence ID" value="NZ_SUMC01000040.1"/>
</dbReference>
<name>A0A4U0SAT7_9ACTN</name>
<evidence type="ECO:0000313" key="2">
    <source>
        <dbReference type="Proteomes" id="UP000305778"/>
    </source>
</evidence>
<dbReference type="EMBL" id="SUMC01000040">
    <property type="protein sequence ID" value="TKA06332.1"/>
    <property type="molecule type" value="Genomic_DNA"/>
</dbReference>